<organism evidence="3 4">
    <name type="scientific">Natronosalvus rutilus</name>
    <dbReference type="NCBI Taxonomy" id="2953753"/>
    <lineage>
        <taxon>Archaea</taxon>
        <taxon>Methanobacteriati</taxon>
        <taxon>Methanobacteriota</taxon>
        <taxon>Stenosarchaea group</taxon>
        <taxon>Halobacteria</taxon>
        <taxon>Halobacteriales</taxon>
        <taxon>Natrialbaceae</taxon>
        <taxon>Natronosalvus</taxon>
    </lineage>
</organism>
<dbReference type="EMBL" id="CP100355">
    <property type="protein sequence ID" value="UTF54452.1"/>
    <property type="molecule type" value="Genomic_DNA"/>
</dbReference>
<dbReference type="PANTHER" id="PTHR42850">
    <property type="entry name" value="METALLOPHOSPHOESTERASE"/>
    <property type="match status" value="1"/>
</dbReference>
<dbReference type="InterPro" id="IPR029052">
    <property type="entry name" value="Metallo-depent_PP-like"/>
</dbReference>
<dbReference type="Pfam" id="PF12850">
    <property type="entry name" value="Metallophos_2"/>
    <property type="match status" value="1"/>
</dbReference>
<feature type="domain" description="Calcineurin-like phosphoesterase" evidence="2">
    <location>
        <begin position="1"/>
        <end position="182"/>
    </location>
</feature>
<dbReference type="PIRSF" id="PIRSF000883">
    <property type="entry name" value="Pesterase_MJ0912"/>
    <property type="match status" value="1"/>
</dbReference>
<protein>
    <recommendedName>
        <fullName evidence="1">Phosphoesterase</fullName>
        <ecNumber evidence="1">3.1.4.-</ecNumber>
    </recommendedName>
</protein>
<dbReference type="InterPro" id="IPR050126">
    <property type="entry name" value="Ap4A_hydrolase"/>
</dbReference>
<reference evidence="3" key="1">
    <citation type="submission" date="2022-06" db="EMBL/GenBank/DDBJ databases">
        <title>Diverse halophilic archaea isolated from saline environments.</title>
        <authorList>
            <person name="Cui H.-L."/>
        </authorList>
    </citation>
    <scope>NUCLEOTIDE SEQUENCE</scope>
    <source>
        <strain evidence="3">WLHS1</strain>
    </source>
</reference>
<gene>
    <name evidence="3" type="ORF">NGM29_04005</name>
</gene>
<name>A0A9E7N9Z7_9EURY</name>
<evidence type="ECO:0000259" key="2">
    <source>
        <dbReference type="Pfam" id="PF12850"/>
    </source>
</evidence>
<dbReference type="Gene3D" id="3.60.21.10">
    <property type="match status" value="1"/>
</dbReference>
<dbReference type="PANTHER" id="PTHR42850:SF2">
    <property type="entry name" value="BLL5683 PROTEIN"/>
    <property type="match status" value="1"/>
</dbReference>
<evidence type="ECO:0000313" key="4">
    <source>
        <dbReference type="Proteomes" id="UP001056855"/>
    </source>
</evidence>
<dbReference type="EC" id="3.1.4.-" evidence="1"/>
<evidence type="ECO:0000313" key="3">
    <source>
        <dbReference type="EMBL" id="UTF54452.1"/>
    </source>
</evidence>
<comment type="cofactor">
    <cofactor evidence="1">
        <name>a divalent metal cation</name>
        <dbReference type="ChEBI" id="CHEBI:60240"/>
    </cofactor>
</comment>
<proteinExistence type="inferred from homology"/>
<dbReference type="GO" id="GO:0016791">
    <property type="term" value="F:phosphatase activity"/>
    <property type="evidence" value="ECO:0007669"/>
    <property type="project" value="TreeGrafter"/>
</dbReference>
<accession>A0A9E7N9Z7</accession>
<dbReference type="InterPro" id="IPR024654">
    <property type="entry name" value="Calcineurin-like_PHP_lpxH"/>
</dbReference>
<dbReference type="GeneID" id="73289181"/>
<sequence>MRIGLCSDVHGNLPALEAVLADLPDVDALVCAGDVVGYNPWPAECVDRLRDLKVPTVMGNHDRAVARETTFRFNAMAAAGVELARERLTDDQREWLASLPDERLAFDDQVKIVHGHPADPDRYTYPRDFSPRLLEDESVLVLGHTHVQHVERYAEGVVVNPGSVGQPRDGDPRAAYAVLDLDALEVETRRVAYDVERVQQAVAEAGLPEKIGTRLARGE</sequence>
<dbReference type="AlphaFoldDB" id="A0A9E7N9Z7"/>
<dbReference type="InterPro" id="IPR000979">
    <property type="entry name" value="Phosphodiesterase_MJ0936/Vps29"/>
</dbReference>
<dbReference type="NCBIfam" id="TIGR00040">
    <property type="entry name" value="yfcE"/>
    <property type="match status" value="1"/>
</dbReference>
<dbReference type="SUPFAM" id="SSF56300">
    <property type="entry name" value="Metallo-dependent phosphatases"/>
    <property type="match status" value="1"/>
</dbReference>
<comment type="similarity">
    <text evidence="1">Belongs to the metallophosphoesterase superfamily. YfcE family.</text>
</comment>
<dbReference type="Proteomes" id="UP001056855">
    <property type="component" value="Chromosome"/>
</dbReference>
<dbReference type="GO" id="GO:0046872">
    <property type="term" value="F:metal ion binding"/>
    <property type="evidence" value="ECO:0007669"/>
    <property type="project" value="UniProtKB-KW"/>
</dbReference>
<keyword evidence="1" id="KW-0479">Metal-binding</keyword>
<dbReference type="KEGG" id="sawl:NGM29_04005"/>
<dbReference type="RefSeq" id="WP_254159112.1">
    <property type="nucleotide sequence ID" value="NZ_CP100355.1"/>
</dbReference>
<evidence type="ECO:0000256" key="1">
    <source>
        <dbReference type="RuleBase" id="RU362039"/>
    </source>
</evidence>
<dbReference type="GO" id="GO:0005737">
    <property type="term" value="C:cytoplasm"/>
    <property type="evidence" value="ECO:0007669"/>
    <property type="project" value="TreeGrafter"/>
</dbReference>
<dbReference type="InterPro" id="IPR011152">
    <property type="entry name" value="Pesterase_MJ0912"/>
</dbReference>
<keyword evidence="4" id="KW-1185">Reference proteome</keyword>